<dbReference type="OrthoDB" id="9803101at2"/>
<comment type="similarity">
    <text evidence="1">Belongs to the RutC family.</text>
</comment>
<dbReference type="InterPro" id="IPR035959">
    <property type="entry name" value="RutC-like_sf"/>
</dbReference>
<evidence type="ECO:0000313" key="3">
    <source>
        <dbReference type="EMBL" id="TDG11803.1"/>
    </source>
</evidence>
<proteinExistence type="inferred from homology"/>
<evidence type="ECO:0000256" key="1">
    <source>
        <dbReference type="ARBA" id="ARBA00010552"/>
    </source>
</evidence>
<dbReference type="PANTHER" id="PTHR11803:SF58">
    <property type="entry name" value="PROTEIN HMF1-RELATED"/>
    <property type="match status" value="1"/>
</dbReference>
<reference evidence="3 4" key="1">
    <citation type="submission" date="2019-03" db="EMBL/GenBank/DDBJ databases">
        <title>Seongchinamella monodicae gen. nov., sp. nov., a novel member of the Gammaproteobacteria isolated from a tidal mudflat of beach.</title>
        <authorList>
            <person name="Yang H.G."/>
            <person name="Kang J.W."/>
            <person name="Lee S.D."/>
        </authorList>
    </citation>
    <scope>NUCLEOTIDE SEQUENCE [LARGE SCALE GENOMIC DNA]</scope>
    <source>
        <strain evidence="3 4">GH4-78</strain>
    </source>
</reference>
<dbReference type="CDD" id="cd00448">
    <property type="entry name" value="YjgF_YER057c_UK114_family"/>
    <property type="match status" value="1"/>
</dbReference>
<dbReference type="PANTHER" id="PTHR11803">
    <property type="entry name" value="2-IMINOBUTANOATE/2-IMINOPROPANOATE DEAMINASE RIDA"/>
    <property type="match status" value="1"/>
</dbReference>
<feature type="chain" id="PRO_5020945995" evidence="2">
    <location>
        <begin position="27"/>
        <end position="154"/>
    </location>
</feature>
<accession>A0A4R5LN84</accession>
<dbReference type="Proteomes" id="UP000295554">
    <property type="component" value="Unassembled WGS sequence"/>
</dbReference>
<dbReference type="GO" id="GO:0005829">
    <property type="term" value="C:cytosol"/>
    <property type="evidence" value="ECO:0007669"/>
    <property type="project" value="TreeGrafter"/>
</dbReference>
<evidence type="ECO:0000313" key="4">
    <source>
        <dbReference type="Proteomes" id="UP000295554"/>
    </source>
</evidence>
<protein>
    <submittedName>
        <fullName evidence="3">RidA family protein</fullName>
    </submittedName>
</protein>
<dbReference type="GO" id="GO:0019239">
    <property type="term" value="F:deaminase activity"/>
    <property type="evidence" value="ECO:0007669"/>
    <property type="project" value="TreeGrafter"/>
</dbReference>
<feature type="signal peptide" evidence="2">
    <location>
        <begin position="1"/>
        <end position="26"/>
    </location>
</feature>
<dbReference type="SUPFAM" id="SSF55298">
    <property type="entry name" value="YjgF-like"/>
    <property type="match status" value="1"/>
</dbReference>
<name>A0A4R5LN84_9GAMM</name>
<sequence>MNVTQIKKQLGYLCALMLIASTTSGADPVIFPSAKYPDYPFSEAVAYGGVLYMSGDLGTDAGGKLVEGGIEPESKQTMENIKTTLKRHELDMNDIIKCTVFLADIAEWPVFNEIYASYFEGGRYPARSAFAASGLALGARVELECIAALQSGDE</sequence>
<dbReference type="Gene3D" id="3.30.1330.40">
    <property type="entry name" value="RutC-like"/>
    <property type="match status" value="1"/>
</dbReference>
<gene>
    <name evidence="3" type="ORF">E2F43_15635</name>
</gene>
<dbReference type="InterPro" id="IPR006175">
    <property type="entry name" value="YjgF/YER057c/UK114"/>
</dbReference>
<dbReference type="Pfam" id="PF01042">
    <property type="entry name" value="Ribonuc_L-PSP"/>
    <property type="match status" value="1"/>
</dbReference>
<evidence type="ECO:0000256" key="2">
    <source>
        <dbReference type="SAM" id="SignalP"/>
    </source>
</evidence>
<dbReference type="FunFam" id="3.30.1330.40:FF:000001">
    <property type="entry name" value="L-PSP family endoribonuclease"/>
    <property type="match status" value="1"/>
</dbReference>
<dbReference type="AlphaFoldDB" id="A0A4R5LN84"/>
<organism evidence="3 4">
    <name type="scientific">Seongchinamella unica</name>
    <dbReference type="NCBI Taxonomy" id="2547392"/>
    <lineage>
        <taxon>Bacteria</taxon>
        <taxon>Pseudomonadati</taxon>
        <taxon>Pseudomonadota</taxon>
        <taxon>Gammaproteobacteria</taxon>
        <taxon>Cellvibrionales</taxon>
        <taxon>Halieaceae</taxon>
        <taxon>Seongchinamella</taxon>
    </lineage>
</organism>
<dbReference type="RefSeq" id="WP_133214401.1">
    <property type="nucleotide sequence ID" value="NZ_SMSE01000004.1"/>
</dbReference>
<dbReference type="EMBL" id="SMSE01000004">
    <property type="protein sequence ID" value="TDG11803.1"/>
    <property type="molecule type" value="Genomic_DNA"/>
</dbReference>
<keyword evidence="4" id="KW-1185">Reference proteome</keyword>
<comment type="caution">
    <text evidence="3">The sequence shown here is derived from an EMBL/GenBank/DDBJ whole genome shotgun (WGS) entry which is preliminary data.</text>
</comment>
<keyword evidence="2" id="KW-0732">Signal</keyword>